<dbReference type="Proteomes" id="UP000515861">
    <property type="component" value="Chromosome"/>
</dbReference>
<dbReference type="SUPFAM" id="SSF53623">
    <property type="entry name" value="MurD-like peptide ligases, catalytic domain"/>
    <property type="match status" value="1"/>
</dbReference>
<evidence type="ECO:0000313" key="12">
    <source>
        <dbReference type="Proteomes" id="UP000515861"/>
    </source>
</evidence>
<evidence type="ECO:0000256" key="8">
    <source>
        <dbReference type="ARBA" id="ARBA00022842"/>
    </source>
</evidence>
<dbReference type="InterPro" id="IPR036565">
    <property type="entry name" value="Mur-like_cat_sf"/>
</dbReference>
<dbReference type="Gene3D" id="3.90.190.20">
    <property type="entry name" value="Mur ligase, C-terminal domain"/>
    <property type="match status" value="1"/>
</dbReference>
<evidence type="ECO:0000256" key="3">
    <source>
        <dbReference type="ARBA" id="ARBA00013025"/>
    </source>
</evidence>
<comment type="similarity">
    <text evidence="2 10">Belongs to the folylpolyglutamate synthase family.</text>
</comment>
<protein>
    <recommendedName>
        <fullName evidence="3">tetrahydrofolate synthase</fullName>
        <ecNumber evidence="3">6.3.2.17</ecNumber>
    </recommendedName>
</protein>
<evidence type="ECO:0000256" key="2">
    <source>
        <dbReference type="ARBA" id="ARBA00008276"/>
    </source>
</evidence>
<keyword evidence="12" id="KW-1185">Reference proteome</keyword>
<dbReference type="GO" id="GO:0005737">
    <property type="term" value="C:cytoplasm"/>
    <property type="evidence" value="ECO:0007669"/>
    <property type="project" value="TreeGrafter"/>
</dbReference>
<comment type="cofactor">
    <cofactor evidence="1">
        <name>Mg(2+)</name>
        <dbReference type="ChEBI" id="CHEBI:18420"/>
    </cofactor>
</comment>
<dbReference type="PROSITE" id="PS01012">
    <property type="entry name" value="FOLYLPOLYGLU_SYNT_2"/>
    <property type="match status" value="1"/>
</dbReference>
<dbReference type="Gene3D" id="3.40.1190.10">
    <property type="entry name" value="Mur-like, catalytic domain"/>
    <property type="match status" value="1"/>
</dbReference>
<dbReference type="GO" id="GO:0008841">
    <property type="term" value="F:dihydrofolate synthase activity"/>
    <property type="evidence" value="ECO:0007669"/>
    <property type="project" value="TreeGrafter"/>
</dbReference>
<keyword evidence="7 10" id="KW-0067">ATP-binding</keyword>
<dbReference type="AlphaFoldDB" id="A0A7G9L3F2"/>
<dbReference type="GO" id="GO:0005524">
    <property type="term" value="F:ATP binding"/>
    <property type="evidence" value="ECO:0007669"/>
    <property type="project" value="UniProtKB-KW"/>
</dbReference>
<keyword evidence="8" id="KW-0460">Magnesium</keyword>
<dbReference type="InterPro" id="IPR036615">
    <property type="entry name" value="Mur_ligase_C_dom_sf"/>
</dbReference>
<dbReference type="PANTHER" id="PTHR11136:SF0">
    <property type="entry name" value="DIHYDROFOLATE SYNTHETASE-RELATED"/>
    <property type="match status" value="1"/>
</dbReference>
<dbReference type="FunFam" id="3.40.1190.10:FF:000011">
    <property type="entry name" value="Folylpolyglutamate synthase/dihydrofolate synthase"/>
    <property type="match status" value="1"/>
</dbReference>
<evidence type="ECO:0000256" key="4">
    <source>
        <dbReference type="ARBA" id="ARBA00022598"/>
    </source>
</evidence>
<dbReference type="GO" id="GO:0046654">
    <property type="term" value="P:tetrahydrofolate biosynthetic process"/>
    <property type="evidence" value="ECO:0007669"/>
    <property type="project" value="UniProtKB-UniPathway"/>
</dbReference>
<dbReference type="KEGG" id="ssau:H8M03_01975"/>
<dbReference type="NCBIfam" id="TIGR01499">
    <property type="entry name" value="folC"/>
    <property type="match status" value="1"/>
</dbReference>
<dbReference type="GO" id="GO:0004326">
    <property type="term" value="F:tetrahydrofolylpolyglutamate synthase activity"/>
    <property type="evidence" value="ECO:0007669"/>
    <property type="project" value="UniProtKB-EC"/>
</dbReference>
<dbReference type="UniPathway" id="UPA00077">
    <property type="reaction ID" value="UER00157"/>
</dbReference>
<evidence type="ECO:0000256" key="7">
    <source>
        <dbReference type="ARBA" id="ARBA00022840"/>
    </source>
</evidence>
<dbReference type="RefSeq" id="WP_187480106.1">
    <property type="nucleotide sequence ID" value="NZ_CP060697.1"/>
</dbReference>
<dbReference type="PIRSF" id="PIRSF001563">
    <property type="entry name" value="Folylpolyglu_synth"/>
    <property type="match status" value="1"/>
</dbReference>
<dbReference type="EC" id="6.3.2.17" evidence="3"/>
<dbReference type="EMBL" id="CP060697">
    <property type="protein sequence ID" value="QNM83151.1"/>
    <property type="molecule type" value="Genomic_DNA"/>
</dbReference>
<reference evidence="11 12" key="1">
    <citation type="submission" date="2020-08" db="EMBL/GenBank/DDBJ databases">
        <title>Sphingomonas sp. sand1-3 16S ribosomal RNA gene Genome sequencing and assembly.</title>
        <authorList>
            <person name="Kang M."/>
        </authorList>
    </citation>
    <scope>NUCLEOTIDE SEQUENCE [LARGE SCALE GENOMIC DNA]</scope>
    <source>
        <strain evidence="12">sand1-3</strain>
    </source>
</reference>
<evidence type="ECO:0000256" key="9">
    <source>
        <dbReference type="ARBA" id="ARBA00047493"/>
    </source>
</evidence>
<name>A0A7G9L3F2_9SPHN</name>
<evidence type="ECO:0000313" key="11">
    <source>
        <dbReference type="EMBL" id="QNM83151.1"/>
    </source>
</evidence>
<dbReference type="InterPro" id="IPR018109">
    <property type="entry name" value="Folylpolyglutamate_synth_CS"/>
</dbReference>
<evidence type="ECO:0000256" key="5">
    <source>
        <dbReference type="ARBA" id="ARBA00022723"/>
    </source>
</evidence>
<accession>A0A7G9L3F2</accession>
<dbReference type="PANTHER" id="PTHR11136">
    <property type="entry name" value="FOLYLPOLYGLUTAMATE SYNTHASE-RELATED"/>
    <property type="match status" value="1"/>
</dbReference>
<dbReference type="SUPFAM" id="SSF53244">
    <property type="entry name" value="MurD-like peptide ligases, peptide-binding domain"/>
    <property type="match status" value="1"/>
</dbReference>
<dbReference type="InterPro" id="IPR001645">
    <property type="entry name" value="Folylpolyglutamate_synth"/>
</dbReference>
<evidence type="ECO:0000256" key="10">
    <source>
        <dbReference type="PIRNR" id="PIRNR001563"/>
    </source>
</evidence>
<sequence length="436" mass="46358">MGDSAKSENPQVQAQLDRLAKLSQGEDRLGLERIDALLERLGRPQDRLPPVFHVAGTNGKGSTCAFLRAILEASGKTVHAFTSPHLVRYNERIRVAGSLIADEELAALLTRVLDASDGIEPSFFEVTTAAALLAFAETPADACVLEVGLGGRLDATNVVTSPLVCGIAQLGLDHTKWLGETLADIAGEKAGIAKAGVPLVTQRYAAPAAQQVQQKAEAAGAPWIGRGALWDARVIRDHIRYRDRAGGLKLPMPGLPGAFQADNAALAVAMLRFQDKIKIGKEAIAAGIRSARWPARLHQLAPGPLADLLPRTAEAWVDGGHNPNAARRVSNHIRATFPGDLPLALVFASLKTKEPRAMLRPFKGLAAAVITLPITDHDAFSQAELLELAREMGFNAVAADSLEAAFRLVRSPSRVLVFGSLYLAGQVLSANGEIPD</sequence>
<comment type="catalytic activity">
    <reaction evidence="9">
        <text>(6S)-5,6,7,8-tetrahydrofolyl-(gamma-L-Glu)(n) + L-glutamate + ATP = (6S)-5,6,7,8-tetrahydrofolyl-(gamma-L-Glu)(n+1) + ADP + phosphate + H(+)</text>
        <dbReference type="Rhea" id="RHEA:10580"/>
        <dbReference type="Rhea" id="RHEA-COMP:14738"/>
        <dbReference type="Rhea" id="RHEA-COMP:14740"/>
        <dbReference type="ChEBI" id="CHEBI:15378"/>
        <dbReference type="ChEBI" id="CHEBI:29985"/>
        <dbReference type="ChEBI" id="CHEBI:30616"/>
        <dbReference type="ChEBI" id="CHEBI:43474"/>
        <dbReference type="ChEBI" id="CHEBI:141005"/>
        <dbReference type="ChEBI" id="CHEBI:456216"/>
        <dbReference type="EC" id="6.3.2.17"/>
    </reaction>
</comment>
<evidence type="ECO:0000256" key="1">
    <source>
        <dbReference type="ARBA" id="ARBA00001946"/>
    </source>
</evidence>
<keyword evidence="4 10" id="KW-0436">Ligase</keyword>
<proteinExistence type="inferred from homology"/>
<gene>
    <name evidence="11" type="ORF">H8M03_01975</name>
</gene>
<evidence type="ECO:0000256" key="6">
    <source>
        <dbReference type="ARBA" id="ARBA00022741"/>
    </source>
</evidence>
<keyword evidence="6 10" id="KW-0547">Nucleotide-binding</keyword>
<dbReference type="GO" id="GO:0046872">
    <property type="term" value="F:metal ion binding"/>
    <property type="evidence" value="ECO:0007669"/>
    <property type="project" value="UniProtKB-KW"/>
</dbReference>
<keyword evidence="5" id="KW-0479">Metal-binding</keyword>
<organism evidence="11 12">
    <name type="scientific">Sphingomonas sabuli</name>
    <dbReference type="NCBI Taxonomy" id="2764186"/>
    <lineage>
        <taxon>Bacteria</taxon>
        <taxon>Pseudomonadati</taxon>
        <taxon>Pseudomonadota</taxon>
        <taxon>Alphaproteobacteria</taxon>
        <taxon>Sphingomonadales</taxon>
        <taxon>Sphingomonadaceae</taxon>
        <taxon>Sphingomonas</taxon>
    </lineage>
</organism>